<keyword evidence="2" id="KW-1185">Reference proteome</keyword>
<protein>
    <recommendedName>
        <fullName evidence="3">F-box domain-containing protein</fullName>
    </recommendedName>
</protein>
<proteinExistence type="predicted"/>
<gene>
    <name evidence="1" type="ORF">SISSUDRAFT_1067759</name>
</gene>
<dbReference type="SUPFAM" id="SSF52047">
    <property type="entry name" value="RNI-like"/>
    <property type="match status" value="1"/>
</dbReference>
<evidence type="ECO:0000313" key="2">
    <source>
        <dbReference type="Proteomes" id="UP000076798"/>
    </source>
</evidence>
<reference evidence="1 2" key="1">
    <citation type="journal article" date="2016" name="Mol. Biol. Evol.">
        <title>Comparative Genomics of Early-Diverging Mushroom-Forming Fungi Provides Insights into the Origins of Lignocellulose Decay Capabilities.</title>
        <authorList>
            <person name="Nagy L.G."/>
            <person name="Riley R."/>
            <person name="Tritt A."/>
            <person name="Adam C."/>
            <person name="Daum C."/>
            <person name="Floudas D."/>
            <person name="Sun H."/>
            <person name="Yadav J.S."/>
            <person name="Pangilinan J."/>
            <person name="Larsson K.H."/>
            <person name="Matsuura K."/>
            <person name="Barry K."/>
            <person name="Labutti K."/>
            <person name="Kuo R."/>
            <person name="Ohm R.A."/>
            <person name="Bhattacharya S.S."/>
            <person name="Shirouzu T."/>
            <person name="Yoshinaga Y."/>
            <person name="Martin F.M."/>
            <person name="Grigoriev I.V."/>
            <person name="Hibbett D.S."/>
        </authorList>
    </citation>
    <scope>NUCLEOTIDE SEQUENCE [LARGE SCALE GENOMIC DNA]</scope>
    <source>
        <strain evidence="1 2">HHB10207 ss-3</strain>
    </source>
</reference>
<dbReference type="AlphaFoldDB" id="A0A165WR22"/>
<dbReference type="EMBL" id="KV428583">
    <property type="protein sequence ID" value="KZT31439.1"/>
    <property type="molecule type" value="Genomic_DNA"/>
</dbReference>
<name>A0A165WR22_9AGAM</name>
<organism evidence="1 2">
    <name type="scientific">Sistotremastrum suecicum HHB10207 ss-3</name>
    <dbReference type="NCBI Taxonomy" id="1314776"/>
    <lineage>
        <taxon>Eukaryota</taxon>
        <taxon>Fungi</taxon>
        <taxon>Dikarya</taxon>
        <taxon>Basidiomycota</taxon>
        <taxon>Agaricomycotina</taxon>
        <taxon>Agaricomycetes</taxon>
        <taxon>Sistotremastrales</taxon>
        <taxon>Sistotremastraceae</taxon>
        <taxon>Sistotremastrum</taxon>
    </lineage>
</organism>
<evidence type="ECO:0000313" key="1">
    <source>
        <dbReference type="EMBL" id="KZT31439.1"/>
    </source>
</evidence>
<sequence>MRREPALFRDIVAAALPDRTTRDGSETAHGLECDTLKWASLCSATSRFVRSCPELWTYICLHWPTNTIAACIAHSRRSPLYITIETKGLGKSSMLRRDQWSNFLRKNIDRIATIQGTIHDWPNTTLAAALNTPTTRLESLDLHIGNSTQIKQLFSGYAPKLKHVRLSAPISYKLEAFSSSLEHLEISIGPHNRQAKALRQMLQHMDRLKTLVLVGSPELGEMTTLPQPKNPITLRALRTLRIEGMGDSQEHYYKSLIRMKKSRRGGKKTVNAA</sequence>
<accession>A0A165WR22</accession>
<dbReference type="Proteomes" id="UP000076798">
    <property type="component" value="Unassembled WGS sequence"/>
</dbReference>
<evidence type="ECO:0008006" key="3">
    <source>
        <dbReference type="Google" id="ProtNLM"/>
    </source>
</evidence>